<keyword evidence="1" id="KW-0805">Transcription regulation</keyword>
<dbReference type="PRINTS" id="PR00598">
    <property type="entry name" value="HTHMARR"/>
</dbReference>
<dbReference type="RefSeq" id="WP_175470008.1">
    <property type="nucleotide sequence ID" value="NZ_FMUX01000021.1"/>
</dbReference>
<dbReference type="Gene3D" id="1.10.10.10">
    <property type="entry name" value="Winged helix-like DNA-binding domain superfamily/Winged helix DNA-binding domain"/>
    <property type="match status" value="1"/>
</dbReference>
<evidence type="ECO:0000313" key="5">
    <source>
        <dbReference type="EMBL" id="SCY78679.1"/>
    </source>
</evidence>
<feature type="domain" description="HTH marR-type" evidence="4">
    <location>
        <begin position="1"/>
        <end position="130"/>
    </location>
</feature>
<evidence type="ECO:0000256" key="2">
    <source>
        <dbReference type="ARBA" id="ARBA00023125"/>
    </source>
</evidence>
<organism evidence="5 6">
    <name type="scientific">Desulfoluna spongiiphila</name>
    <dbReference type="NCBI Taxonomy" id="419481"/>
    <lineage>
        <taxon>Bacteria</taxon>
        <taxon>Pseudomonadati</taxon>
        <taxon>Thermodesulfobacteriota</taxon>
        <taxon>Desulfobacteria</taxon>
        <taxon>Desulfobacterales</taxon>
        <taxon>Desulfolunaceae</taxon>
        <taxon>Desulfoluna</taxon>
    </lineage>
</organism>
<sequence>MIIHLLDLEIGAGIRRRFEAAGAAITPENFVVLAMLVNQEGVHQSELARLTRKNRHNMARIIASLEQKGCVQRRSDGGDKRRQLVFLTDEGREVLDECAPIVSDFSGVVFAGLSEEELQTMHRAHLRILSNLGIDL</sequence>
<dbReference type="InterPro" id="IPR036390">
    <property type="entry name" value="WH_DNA-bd_sf"/>
</dbReference>
<evidence type="ECO:0000259" key="4">
    <source>
        <dbReference type="PROSITE" id="PS50995"/>
    </source>
</evidence>
<dbReference type="STRING" id="419481.SAMN05216233_12196"/>
<dbReference type="Proteomes" id="UP000198870">
    <property type="component" value="Unassembled WGS sequence"/>
</dbReference>
<gene>
    <name evidence="5" type="ORF">SAMN05216233_12196</name>
</gene>
<dbReference type="PANTHER" id="PTHR42756:SF1">
    <property type="entry name" value="TRANSCRIPTIONAL REPRESSOR OF EMRAB OPERON"/>
    <property type="match status" value="1"/>
</dbReference>
<keyword evidence="2" id="KW-0238">DNA-binding</keyword>
<evidence type="ECO:0000256" key="1">
    <source>
        <dbReference type="ARBA" id="ARBA00023015"/>
    </source>
</evidence>
<dbReference type="GO" id="GO:0003700">
    <property type="term" value="F:DNA-binding transcription factor activity"/>
    <property type="evidence" value="ECO:0007669"/>
    <property type="project" value="InterPro"/>
</dbReference>
<evidence type="ECO:0000256" key="3">
    <source>
        <dbReference type="ARBA" id="ARBA00023163"/>
    </source>
</evidence>
<keyword evidence="3" id="KW-0804">Transcription</keyword>
<keyword evidence="6" id="KW-1185">Reference proteome</keyword>
<dbReference type="EMBL" id="FMUX01000021">
    <property type="protein sequence ID" value="SCY78679.1"/>
    <property type="molecule type" value="Genomic_DNA"/>
</dbReference>
<evidence type="ECO:0000313" key="6">
    <source>
        <dbReference type="Proteomes" id="UP000198870"/>
    </source>
</evidence>
<dbReference type="InterPro" id="IPR000835">
    <property type="entry name" value="HTH_MarR-typ"/>
</dbReference>
<dbReference type="SUPFAM" id="SSF46785">
    <property type="entry name" value="Winged helix' DNA-binding domain"/>
    <property type="match status" value="1"/>
</dbReference>
<name>A0A1G5ISS6_9BACT</name>
<protein>
    <submittedName>
        <fullName evidence="5">Transcriptional regulator, MarR family</fullName>
    </submittedName>
</protein>
<dbReference type="AlphaFoldDB" id="A0A1G5ISS6"/>
<dbReference type="InterPro" id="IPR036388">
    <property type="entry name" value="WH-like_DNA-bd_sf"/>
</dbReference>
<accession>A0A1G5ISS6</accession>
<dbReference type="Pfam" id="PF12802">
    <property type="entry name" value="MarR_2"/>
    <property type="match status" value="1"/>
</dbReference>
<reference evidence="5 6" key="1">
    <citation type="submission" date="2016-10" db="EMBL/GenBank/DDBJ databases">
        <authorList>
            <person name="de Groot N.N."/>
        </authorList>
    </citation>
    <scope>NUCLEOTIDE SEQUENCE [LARGE SCALE GENOMIC DNA]</scope>
    <source>
        <strain evidence="5 6">AA1</strain>
    </source>
</reference>
<dbReference type="PROSITE" id="PS50995">
    <property type="entry name" value="HTH_MARR_2"/>
    <property type="match status" value="1"/>
</dbReference>
<dbReference type="PANTHER" id="PTHR42756">
    <property type="entry name" value="TRANSCRIPTIONAL REGULATOR, MARR"/>
    <property type="match status" value="1"/>
</dbReference>
<proteinExistence type="predicted"/>
<dbReference type="GO" id="GO:0003677">
    <property type="term" value="F:DNA binding"/>
    <property type="evidence" value="ECO:0007669"/>
    <property type="project" value="UniProtKB-KW"/>
</dbReference>
<dbReference type="SMART" id="SM00347">
    <property type="entry name" value="HTH_MARR"/>
    <property type="match status" value="1"/>
</dbReference>